<evidence type="ECO:0000313" key="2">
    <source>
        <dbReference type="EMBL" id="KAJ3477592.1"/>
    </source>
</evidence>
<dbReference type="AlphaFoldDB" id="A0AAD5UU35"/>
<keyword evidence="3" id="KW-1185">Reference proteome</keyword>
<reference evidence="2" key="1">
    <citation type="submission" date="2022-07" db="EMBL/GenBank/DDBJ databases">
        <title>Genome Sequence of Physisporinus lineatus.</title>
        <authorList>
            <person name="Buettner E."/>
        </authorList>
    </citation>
    <scope>NUCLEOTIDE SEQUENCE</scope>
    <source>
        <strain evidence="2">VT162</strain>
    </source>
</reference>
<comment type="caution">
    <text evidence="2">The sequence shown here is derived from an EMBL/GenBank/DDBJ whole genome shotgun (WGS) entry which is preliminary data.</text>
</comment>
<sequence length="227" mass="24363">MSKSRSTCSSPSRFPSGTASSSSSYLYYKYKHSAMAVNRLANSADSSPAASTPPTPAASIAALPSFTHSLSSFPSMTSVTTDMVHYGTLGGAKDASRAKNADAFPNETFIQLNVMLEHTKQRKDTLSHSDTTNSTLFWPQGDQYSHTQDDEQLLVIPRRKHKMPGSQGFLGASQAQALTLTLPLPLPSLFILPPRDFPSLPFINLDDPLPHHANASLSPGCSPTLLG</sequence>
<evidence type="ECO:0000313" key="3">
    <source>
        <dbReference type="Proteomes" id="UP001212997"/>
    </source>
</evidence>
<gene>
    <name evidence="2" type="ORF">NLI96_g10353</name>
</gene>
<protein>
    <submittedName>
        <fullName evidence="2">Uncharacterized protein</fullName>
    </submittedName>
</protein>
<dbReference type="Proteomes" id="UP001212997">
    <property type="component" value="Unassembled WGS sequence"/>
</dbReference>
<name>A0AAD5UU35_9APHY</name>
<proteinExistence type="predicted"/>
<accession>A0AAD5UU35</accession>
<feature type="region of interest" description="Disordered" evidence="1">
    <location>
        <begin position="1"/>
        <end position="22"/>
    </location>
</feature>
<organism evidence="2 3">
    <name type="scientific">Meripilus lineatus</name>
    <dbReference type="NCBI Taxonomy" id="2056292"/>
    <lineage>
        <taxon>Eukaryota</taxon>
        <taxon>Fungi</taxon>
        <taxon>Dikarya</taxon>
        <taxon>Basidiomycota</taxon>
        <taxon>Agaricomycotina</taxon>
        <taxon>Agaricomycetes</taxon>
        <taxon>Polyporales</taxon>
        <taxon>Meripilaceae</taxon>
        <taxon>Meripilus</taxon>
    </lineage>
</organism>
<evidence type="ECO:0000256" key="1">
    <source>
        <dbReference type="SAM" id="MobiDB-lite"/>
    </source>
</evidence>
<dbReference type="EMBL" id="JANAWD010000580">
    <property type="protein sequence ID" value="KAJ3477592.1"/>
    <property type="molecule type" value="Genomic_DNA"/>
</dbReference>